<name>A0A1Y2BUZ7_9FUNG</name>
<accession>A0A1Y2BUZ7</accession>
<sequence length="557" mass="63356">MTDDNFESKSTSAVLLKKRPEITLKGVGIAEKLRECIDWLITMKCRPQIECTIVETKPIRFIDPEPVEPKLPSREEFDSRKRKRKAAKGKDNDREEGEVDPDATALNLTPEDSEEEEAEDETPEDSDDEEEYEEEYDAKLKAYQTSLKDFRTKRHEWRKKLDDNQKDLKYYAEWQTGQDHAQGLFESCFKYPSQFKALKEKEAYKKVPLLHTLLELVRIEYCTLDNTGLVVMRNLKSWDESVIPEDHRSKPEKWEEGITKWRSLAKESIEMLSGMFEELGKEVAMKAAELLVSELMMSKLLTSIPTTGSLHTRFWELKSKMETKGFKKTFDGIDDLFEQVTQVIKNDELAASTVGKKAGDDAASKQRVNLLKENKELKQQVKAAEKTVAQIGRDFQAIRANDKPGKKNDVPKDQSKDKLPCPTCTLCQRRHWGPLSNCRDFKKVVDNGDFDKAKELKRLHGGMDQKLHPNYVAKHGAKRVFGNDEHVMDVEEVEVVSSQKKGGGKKAAIFDKLSEVGAAVSETSTSSTQNQRSQPNDGGLLSELAEMNYLIPSTHGG</sequence>
<comment type="caution">
    <text evidence="3">The sequence shown here is derived from an EMBL/GenBank/DDBJ whole genome shotgun (WGS) entry which is preliminary data.</text>
</comment>
<feature type="compositionally biased region" description="Basic and acidic residues" evidence="2">
    <location>
        <begin position="63"/>
        <end position="79"/>
    </location>
</feature>
<feature type="compositionally biased region" description="Basic and acidic residues" evidence="2">
    <location>
        <begin position="400"/>
        <end position="418"/>
    </location>
</feature>
<dbReference type="OrthoDB" id="10468741at2759"/>
<evidence type="ECO:0000256" key="2">
    <source>
        <dbReference type="SAM" id="MobiDB-lite"/>
    </source>
</evidence>
<feature type="region of interest" description="Disordered" evidence="2">
    <location>
        <begin position="398"/>
        <end position="418"/>
    </location>
</feature>
<feature type="region of interest" description="Disordered" evidence="2">
    <location>
        <begin position="63"/>
        <end position="135"/>
    </location>
</feature>
<keyword evidence="4" id="KW-1185">Reference proteome</keyword>
<reference evidence="3 4" key="1">
    <citation type="submission" date="2016-07" db="EMBL/GenBank/DDBJ databases">
        <title>Pervasive Adenine N6-methylation of Active Genes in Fungi.</title>
        <authorList>
            <consortium name="DOE Joint Genome Institute"/>
            <person name="Mondo S.J."/>
            <person name="Dannebaum R.O."/>
            <person name="Kuo R.C."/>
            <person name="Labutti K."/>
            <person name="Haridas S."/>
            <person name="Kuo A."/>
            <person name="Salamov A."/>
            <person name="Ahrendt S.R."/>
            <person name="Lipzen A."/>
            <person name="Sullivan W."/>
            <person name="Andreopoulos W.B."/>
            <person name="Clum A."/>
            <person name="Lindquist E."/>
            <person name="Daum C."/>
            <person name="Ramamoorthy G.K."/>
            <person name="Gryganskyi A."/>
            <person name="Culley D."/>
            <person name="Magnuson J.K."/>
            <person name="James T.Y."/>
            <person name="O'Malley M.A."/>
            <person name="Stajich J.E."/>
            <person name="Spatafora J.W."/>
            <person name="Visel A."/>
            <person name="Grigoriev I.V."/>
        </authorList>
    </citation>
    <scope>NUCLEOTIDE SEQUENCE [LARGE SCALE GENOMIC DNA]</scope>
    <source>
        <strain evidence="3 4">JEL800</strain>
    </source>
</reference>
<gene>
    <name evidence="3" type="ORF">BCR33DRAFT_769071</name>
</gene>
<feature type="compositionally biased region" description="Low complexity" evidence="2">
    <location>
        <begin position="521"/>
        <end position="534"/>
    </location>
</feature>
<feature type="region of interest" description="Disordered" evidence="2">
    <location>
        <begin position="519"/>
        <end position="539"/>
    </location>
</feature>
<evidence type="ECO:0000313" key="3">
    <source>
        <dbReference type="EMBL" id="ORY38563.1"/>
    </source>
</evidence>
<keyword evidence="1" id="KW-0175">Coiled coil</keyword>
<organism evidence="3 4">
    <name type="scientific">Rhizoclosmatium globosum</name>
    <dbReference type="NCBI Taxonomy" id="329046"/>
    <lineage>
        <taxon>Eukaryota</taxon>
        <taxon>Fungi</taxon>
        <taxon>Fungi incertae sedis</taxon>
        <taxon>Chytridiomycota</taxon>
        <taxon>Chytridiomycota incertae sedis</taxon>
        <taxon>Chytridiomycetes</taxon>
        <taxon>Chytridiales</taxon>
        <taxon>Chytriomycetaceae</taxon>
        <taxon>Rhizoclosmatium</taxon>
    </lineage>
</organism>
<dbReference type="Proteomes" id="UP000193642">
    <property type="component" value="Unassembled WGS sequence"/>
</dbReference>
<evidence type="ECO:0000256" key="1">
    <source>
        <dbReference type="SAM" id="Coils"/>
    </source>
</evidence>
<proteinExistence type="predicted"/>
<dbReference type="AlphaFoldDB" id="A0A1Y2BUZ7"/>
<feature type="coiled-coil region" evidence="1">
    <location>
        <begin position="360"/>
        <end position="394"/>
    </location>
</feature>
<evidence type="ECO:0000313" key="4">
    <source>
        <dbReference type="Proteomes" id="UP000193642"/>
    </source>
</evidence>
<protein>
    <submittedName>
        <fullName evidence="3">Uncharacterized protein</fullName>
    </submittedName>
</protein>
<feature type="compositionally biased region" description="Acidic residues" evidence="2">
    <location>
        <begin position="111"/>
        <end position="135"/>
    </location>
</feature>
<dbReference type="EMBL" id="MCGO01000043">
    <property type="protein sequence ID" value="ORY38563.1"/>
    <property type="molecule type" value="Genomic_DNA"/>
</dbReference>